<evidence type="ECO:0000259" key="2">
    <source>
        <dbReference type="PROSITE" id="PS51176"/>
    </source>
</evidence>
<dbReference type="GO" id="GO:0070403">
    <property type="term" value="F:NAD+ binding"/>
    <property type="evidence" value="ECO:0007669"/>
    <property type="project" value="InterPro"/>
</dbReference>
<dbReference type="InterPro" id="IPR003099">
    <property type="entry name" value="Prephen_DH"/>
</dbReference>
<name>A0A6I4TTW5_9SPHN</name>
<accession>A0A6I4TTW5</accession>
<dbReference type="PANTHER" id="PTHR21363:SF0">
    <property type="entry name" value="PREPHENATE DEHYDROGENASE [NADP(+)]"/>
    <property type="match status" value="1"/>
</dbReference>
<protein>
    <submittedName>
        <fullName evidence="3">Prephenate dehydrogenase/arogenate dehydrogenase family protein</fullName>
    </submittedName>
</protein>
<dbReference type="InterPro" id="IPR036291">
    <property type="entry name" value="NAD(P)-bd_dom_sf"/>
</dbReference>
<dbReference type="GO" id="GO:0004665">
    <property type="term" value="F:prephenate dehydrogenase (NADP+) activity"/>
    <property type="evidence" value="ECO:0007669"/>
    <property type="project" value="InterPro"/>
</dbReference>
<dbReference type="PANTHER" id="PTHR21363">
    <property type="entry name" value="PREPHENATE DEHYDROGENASE"/>
    <property type="match status" value="1"/>
</dbReference>
<dbReference type="SUPFAM" id="SSF51735">
    <property type="entry name" value="NAD(P)-binding Rossmann-fold domains"/>
    <property type="match status" value="1"/>
</dbReference>
<sequence>MQFGPACGVAPVRPALQPVAPLTRTSVGIFGYGAFGQLAARHLSPDFAVCVHDPAATSSDDATIAMGDLATVAGCDIVVLAVPVTTLAAVVQAIAPLLRPGAVVLDVCSVKMEPARIMLDGLPEHVHLIATHPLFGPQSAQDGIAGLKIAVCPLRGRRARIISRFLARQLELDVVLTTPEEHDREAAVAQGLTHLIARIMMRMEDAPGHQTSGRITTRSFELLQQAIDMVRHDTIHVTHAIEAGNPFAAPVRQAFHEHALAVLEEAGRR</sequence>
<dbReference type="SUPFAM" id="SSF48179">
    <property type="entry name" value="6-phosphogluconate dehydrogenase C-terminal domain-like"/>
    <property type="match status" value="1"/>
</dbReference>
<proteinExistence type="predicted"/>
<dbReference type="EMBL" id="WTYJ01000001">
    <property type="protein sequence ID" value="MXO98581.1"/>
    <property type="molecule type" value="Genomic_DNA"/>
</dbReference>
<evidence type="ECO:0000313" key="4">
    <source>
        <dbReference type="Proteomes" id="UP000469430"/>
    </source>
</evidence>
<dbReference type="OrthoDB" id="9800497at2"/>
<dbReference type="InterPro" id="IPR050812">
    <property type="entry name" value="Preph/Arog_dehydrog"/>
</dbReference>
<dbReference type="GO" id="GO:0008977">
    <property type="term" value="F:prephenate dehydrogenase (NAD+) activity"/>
    <property type="evidence" value="ECO:0007669"/>
    <property type="project" value="InterPro"/>
</dbReference>
<dbReference type="GO" id="GO:0006571">
    <property type="term" value="P:tyrosine biosynthetic process"/>
    <property type="evidence" value="ECO:0007669"/>
    <property type="project" value="InterPro"/>
</dbReference>
<dbReference type="Proteomes" id="UP000469430">
    <property type="component" value="Unassembled WGS sequence"/>
</dbReference>
<organism evidence="3 4">
    <name type="scientific">Croceibacterium xixiisoli</name>
    <dbReference type="NCBI Taxonomy" id="1476466"/>
    <lineage>
        <taxon>Bacteria</taxon>
        <taxon>Pseudomonadati</taxon>
        <taxon>Pseudomonadota</taxon>
        <taxon>Alphaproteobacteria</taxon>
        <taxon>Sphingomonadales</taxon>
        <taxon>Erythrobacteraceae</taxon>
        <taxon>Croceibacterium</taxon>
    </lineage>
</organism>
<feature type="domain" description="Prephenate/arogenate dehydrogenase" evidence="2">
    <location>
        <begin position="25"/>
        <end position="269"/>
    </location>
</feature>
<dbReference type="InterPro" id="IPR046826">
    <property type="entry name" value="PDH_N"/>
</dbReference>
<dbReference type="PROSITE" id="PS51176">
    <property type="entry name" value="PDH_ADH"/>
    <property type="match status" value="1"/>
</dbReference>
<keyword evidence="1" id="KW-0560">Oxidoreductase</keyword>
<evidence type="ECO:0000256" key="1">
    <source>
        <dbReference type="ARBA" id="ARBA00023002"/>
    </source>
</evidence>
<keyword evidence="4" id="KW-1185">Reference proteome</keyword>
<dbReference type="AlphaFoldDB" id="A0A6I4TTW5"/>
<gene>
    <name evidence="3" type="ORF">GRI97_06220</name>
</gene>
<evidence type="ECO:0000313" key="3">
    <source>
        <dbReference type="EMBL" id="MXO98581.1"/>
    </source>
</evidence>
<reference evidence="3 4" key="1">
    <citation type="submission" date="2019-12" db="EMBL/GenBank/DDBJ databases">
        <title>Genomic-based taxomic classification of the family Erythrobacteraceae.</title>
        <authorList>
            <person name="Xu L."/>
        </authorList>
    </citation>
    <scope>NUCLEOTIDE SEQUENCE [LARGE SCALE GENOMIC DNA]</scope>
    <source>
        <strain evidence="3 4">S36</strain>
    </source>
</reference>
<dbReference type="Pfam" id="PF02153">
    <property type="entry name" value="PDH_N"/>
    <property type="match status" value="1"/>
</dbReference>
<comment type="caution">
    <text evidence="3">The sequence shown here is derived from an EMBL/GenBank/DDBJ whole genome shotgun (WGS) entry which is preliminary data.</text>
</comment>
<dbReference type="Gene3D" id="3.40.50.720">
    <property type="entry name" value="NAD(P)-binding Rossmann-like Domain"/>
    <property type="match status" value="1"/>
</dbReference>
<dbReference type="InterPro" id="IPR008927">
    <property type="entry name" value="6-PGluconate_DH-like_C_sf"/>
</dbReference>